<dbReference type="SMART" id="SM00448">
    <property type="entry name" value="REC"/>
    <property type="match status" value="1"/>
</dbReference>
<dbReference type="EMBL" id="CAJA01000145">
    <property type="protein sequence ID" value="CCH73026.1"/>
    <property type="molecule type" value="Genomic_DNA"/>
</dbReference>
<feature type="domain" description="HTH luxR-type" evidence="4">
    <location>
        <begin position="146"/>
        <end position="211"/>
    </location>
</feature>
<keyword evidence="2" id="KW-0238">DNA-binding</keyword>
<keyword evidence="1 3" id="KW-0597">Phosphoprotein</keyword>
<dbReference type="RefSeq" id="WP_048698505.1">
    <property type="nucleotide sequence ID" value="NZ_HG764815.1"/>
</dbReference>
<dbReference type="InterPro" id="IPR058245">
    <property type="entry name" value="NreC/VraR/RcsB-like_REC"/>
</dbReference>
<dbReference type="InterPro" id="IPR001789">
    <property type="entry name" value="Sig_transdc_resp-reg_receiver"/>
</dbReference>
<dbReference type="InterPro" id="IPR016032">
    <property type="entry name" value="Sig_transdc_resp-reg_C-effctor"/>
</dbReference>
<dbReference type="PRINTS" id="PR00038">
    <property type="entry name" value="HTHLUXR"/>
</dbReference>
<name>W6JWB8_9MICO</name>
<dbReference type="PROSITE" id="PS00622">
    <property type="entry name" value="HTH_LUXR_1"/>
    <property type="match status" value="1"/>
</dbReference>
<evidence type="ECO:0000313" key="6">
    <source>
        <dbReference type="EMBL" id="CCH73026.1"/>
    </source>
</evidence>
<proteinExistence type="predicted"/>
<dbReference type="Gene3D" id="3.40.50.2300">
    <property type="match status" value="1"/>
</dbReference>
<dbReference type="GO" id="GO:0000160">
    <property type="term" value="P:phosphorelay signal transduction system"/>
    <property type="evidence" value="ECO:0007669"/>
    <property type="project" value="InterPro"/>
</dbReference>
<accession>W6JWB8</accession>
<dbReference type="Proteomes" id="UP000035763">
    <property type="component" value="Unassembled WGS sequence"/>
</dbReference>
<dbReference type="AlphaFoldDB" id="W6JWB8"/>
<feature type="modified residue" description="4-aspartylphosphate" evidence="3">
    <location>
        <position position="61"/>
    </location>
</feature>
<comment type="caution">
    <text evidence="6">The sequence shown here is derived from an EMBL/GenBank/DDBJ whole genome shotgun (WGS) entry which is preliminary data.</text>
</comment>
<reference evidence="6 7" key="1">
    <citation type="journal article" date="2013" name="ISME J.">
        <title>A metabolic model for members of the genus Tetrasphaera involved in enhanced biological phosphorus removal.</title>
        <authorList>
            <person name="Kristiansen R."/>
            <person name="Nguyen H.T.T."/>
            <person name="Saunders A.M."/>
            <person name="Nielsen J.L."/>
            <person name="Wimmer R."/>
            <person name="Le V.Q."/>
            <person name="McIlroy S.J."/>
            <person name="Petrovski S."/>
            <person name="Seviour R.J."/>
            <person name="Calteau A."/>
            <person name="Nielsen K.L."/>
            <person name="Nielsen P.H."/>
        </authorList>
    </citation>
    <scope>NUCLEOTIDE SEQUENCE [LARGE SCALE GENOMIC DNA]</scope>
    <source>
        <strain evidence="6 7">Ben110</strain>
    </source>
</reference>
<dbReference type="GO" id="GO:0006355">
    <property type="term" value="P:regulation of DNA-templated transcription"/>
    <property type="evidence" value="ECO:0007669"/>
    <property type="project" value="InterPro"/>
</dbReference>
<dbReference type="Pfam" id="PF00072">
    <property type="entry name" value="Response_reg"/>
    <property type="match status" value="1"/>
</dbReference>
<evidence type="ECO:0000256" key="3">
    <source>
        <dbReference type="PROSITE-ProRule" id="PRU00169"/>
    </source>
</evidence>
<evidence type="ECO:0000313" key="7">
    <source>
        <dbReference type="Proteomes" id="UP000035763"/>
    </source>
</evidence>
<dbReference type="CDD" id="cd06170">
    <property type="entry name" value="LuxR_C_like"/>
    <property type="match status" value="1"/>
</dbReference>
<dbReference type="PROSITE" id="PS50110">
    <property type="entry name" value="RESPONSE_REGULATORY"/>
    <property type="match status" value="1"/>
</dbReference>
<evidence type="ECO:0000259" key="4">
    <source>
        <dbReference type="PROSITE" id="PS50043"/>
    </source>
</evidence>
<gene>
    <name evidence="6" type="ORF">BN11_2290008</name>
</gene>
<dbReference type="SUPFAM" id="SSF52172">
    <property type="entry name" value="CheY-like"/>
    <property type="match status" value="1"/>
</dbReference>
<protein>
    <submittedName>
        <fullName evidence="6">Two-component system response regulator</fullName>
    </submittedName>
</protein>
<sequence>MTASPDPHRLTLVVDDHPVVRRGLVALLTGESWAGEIREAATVGDALTIIHSASPTFAVVDLKLPDGIGTSVIKALTSYAPGCRSVVLTMDGDARLVRAALDAGATGYLLKDTPPEDLVAALRTVADGGVVLGEQLGVARTDRGMTGGPFRQLSPREVRIALLVATGATNSQIADRLGISDKTVRNQVSAITTKLDATGRVGIANLARENGLLT</sequence>
<feature type="domain" description="Response regulatory" evidence="5">
    <location>
        <begin position="10"/>
        <end position="126"/>
    </location>
</feature>
<evidence type="ECO:0000256" key="2">
    <source>
        <dbReference type="ARBA" id="ARBA00023125"/>
    </source>
</evidence>
<dbReference type="PANTHER" id="PTHR43214:SF42">
    <property type="entry name" value="TRANSCRIPTIONAL REGULATORY PROTEIN DESR"/>
    <property type="match status" value="1"/>
</dbReference>
<dbReference type="InterPro" id="IPR039420">
    <property type="entry name" value="WalR-like"/>
</dbReference>
<dbReference type="PANTHER" id="PTHR43214">
    <property type="entry name" value="TWO-COMPONENT RESPONSE REGULATOR"/>
    <property type="match status" value="1"/>
</dbReference>
<dbReference type="InterPro" id="IPR000792">
    <property type="entry name" value="Tscrpt_reg_LuxR_C"/>
</dbReference>
<evidence type="ECO:0000259" key="5">
    <source>
        <dbReference type="PROSITE" id="PS50110"/>
    </source>
</evidence>
<keyword evidence="7" id="KW-1185">Reference proteome</keyword>
<dbReference type="PROSITE" id="PS50043">
    <property type="entry name" value="HTH_LUXR_2"/>
    <property type="match status" value="1"/>
</dbReference>
<evidence type="ECO:0000256" key="1">
    <source>
        <dbReference type="ARBA" id="ARBA00022553"/>
    </source>
</evidence>
<organism evidence="6 7">
    <name type="scientific">Nostocoides australiense Ben110</name>
    <dbReference type="NCBI Taxonomy" id="1193182"/>
    <lineage>
        <taxon>Bacteria</taxon>
        <taxon>Bacillati</taxon>
        <taxon>Actinomycetota</taxon>
        <taxon>Actinomycetes</taxon>
        <taxon>Micrococcales</taxon>
        <taxon>Intrasporangiaceae</taxon>
        <taxon>Nostocoides</taxon>
    </lineage>
</organism>
<dbReference type="Pfam" id="PF00196">
    <property type="entry name" value="GerE"/>
    <property type="match status" value="1"/>
</dbReference>
<dbReference type="GO" id="GO:0003677">
    <property type="term" value="F:DNA binding"/>
    <property type="evidence" value="ECO:0007669"/>
    <property type="project" value="UniProtKB-KW"/>
</dbReference>
<dbReference type="CDD" id="cd17535">
    <property type="entry name" value="REC_NarL-like"/>
    <property type="match status" value="1"/>
</dbReference>
<dbReference type="STRING" id="1193182.BN11_2290008"/>
<dbReference type="SMART" id="SM00421">
    <property type="entry name" value="HTH_LUXR"/>
    <property type="match status" value="1"/>
</dbReference>
<dbReference type="SUPFAM" id="SSF46894">
    <property type="entry name" value="C-terminal effector domain of the bipartite response regulators"/>
    <property type="match status" value="1"/>
</dbReference>
<dbReference type="InterPro" id="IPR011006">
    <property type="entry name" value="CheY-like_superfamily"/>
</dbReference>